<name>A0A1H2ZWJ3_9RHOB</name>
<dbReference type="SMART" id="SM00267">
    <property type="entry name" value="GGDEF"/>
    <property type="match status" value="1"/>
</dbReference>
<dbReference type="SUPFAM" id="SSF55073">
    <property type="entry name" value="Nucleotide cyclase"/>
    <property type="match status" value="1"/>
</dbReference>
<dbReference type="Pfam" id="PF00072">
    <property type="entry name" value="Response_reg"/>
    <property type="match status" value="1"/>
</dbReference>
<proteinExistence type="predicted"/>
<dbReference type="GO" id="GO:0000160">
    <property type="term" value="P:phosphorelay signal transduction system"/>
    <property type="evidence" value="ECO:0007669"/>
    <property type="project" value="InterPro"/>
</dbReference>
<dbReference type="PROSITE" id="PS50110">
    <property type="entry name" value="RESPONSE_REGULATORY"/>
    <property type="match status" value="2"/>
</dbReference>
<comment type="catalytic activity">
    <reaction evidence="2">
        <text>2 GTP = 3',3'-c-di-GMP + 2 diphosphate</text>
        <dbReference type="Rhea" id="RHEA:24898"/>
        <dbReference type="ChEBI" id="CHEBI:33019"/>
        <dbReference type="ChEBI" id="CHEBI:37565"/>
        <dbReference type="ChEBI" id="CHEBI:58805"/>
        <dbReference type="EC" id="2.7.7.65"/>
    </reaction>
</comment>
<dbReference type="Gene3D" id="3.40.50.2300">
    <property type="match status" value="1"/>
</dbReference>
<dbReference type="InterPro" id="IPR011006">
    <property type="entry name" value="CheY-like_superfamily"/>
</dbReference>
<protein>
    <recommendedName>
        <fullName evidence="1">diguanylate cyclase</fullName>
        <ecNumber evidence="1">2.7.7.65</ecNumber>
    </recommendedName>
</protein>
<dbReference type="AlphaFoldDB" id="A0A1H2ZWJ3"/>
<evidence type="ECO:0000313" key="7">
    <source>
        <dbReference type="Proteomes" id="UP000198539"/>
    </source>
</evidence>
<dbReference type="STRING" id="564137.SAMN04488238_10677"/>
<dbReference type="GO" id="GO:0052621">
    <property type="term" value="F:diguanylate cyclase activity"/>
    <property type="evidence" value="ECO:0007669"/>
    <property type="project" value="UniProtKB-EC"/>
</dbReference>
<dbReference type="SUPFAM" id="SSF52172">
    <property type="entry name" value="CheY-like"/>
    <property type="match status" value="2"/>
</dbReference>
<dbReference type="InterPro" id="IPR050469">
    <property type="entry name" value="Diguanylate_Cyclase"/>
</dbReference>
<sequence length="463" mass="50216">MTGNILIVDALVTNRIILRVKLGVACYAMTQAETMAQALDIARNDQPDLIITGMSLPDGPACALCARLQADPLCRDIPVLVIAPSNDSGPRMQALHAGAAEVMTRPMDEGLLLARIRSLLRARSSAEDRRLHDAATRTLGFCEPEHRYIAPARVLLITSGDDHGRMLKHRLTSLRAGLRIETAPPAEALRPTIAGPQPDLYLLAPNPDAPDADLRLIADLRARPDSRNATICVLLPAHHCTAAAMALDLGAAEVLTTPLDSDEAVLRLSRQLERKRQADRLRQSTQSGLTMAMTDPLTGLHNRRYADQEIRQIAKAAYIAGSNFAVMLLDLDRFKLVNDTYGHAVGDHVLTSVAHVMRSGARPQDLLARIGGEEFLMVLPDTTLQAAHHAADRLRRAIASTPVPLPGRSDQIGITASVGVALGHVHIWTERQPTQRLIDDADRALRGAKRQGRNCVMIGHSAA</sequence>
<dbReference type="NCBIfam" id="TIGR00254">
    <property type="entry name" value="GGDEF"/>
    <property type="match status" value="1"/>
</dbReference>
<feature type="domain" description="Response regulatory" evidence="4">
    <location>
        <begin position="4"/>
        <end position="120"/>
    </location>
</feature>
<dbReference type="CDD" id="cd01949">
    <property type="entry name" value="GGDEF"/>
    <property type="match status" value="1"/>
</dbReference>
<dbReference type="InterPro" id="IPR000160">
    <property type="entry name" value="GGDEF_dom"/>
</dbReference>
<keyword evidence="7" id="KW-1185">Reference proteome</keyword>
<comment type="caution">
    <text evidence="3">Lacks conserved residue(s) required for the propagation of feature annotation.</text>
</comment>
<dbReference type="OrthoDB" id="9812260at2"/>
<evidence type="ECO:0000259" key="5">
    <source>
        <dbReference type="PROSITE" id="PS50887"/>
    </source>
</evidence>
<gene>
    <name evidence="6" type="ORF">SAMN04488238_10677</name>
</gene>
<dbReference type="Gene3D" id="3.30.70.270">
    <property type="match status" value="1"/>
</dbReference>
<organism evidence="6 7">
    <name type="scientific">Roseicitreum antarcticum</name>
    <dbReference type="NCBI Taxonomy" id="564137"/>
    <lineage>
        <taxon>Bacteria</taxon>
        <taxon>Pseudomonadati</taxon>
        <taxon>Pseudomonadota</taxon>
        <taxon>Alphaproteobacteria</taxon>
        <taxon>Rhodobacterales</taxon>
        <taxon>Paracoccaceae</taxon>
        <taxon>Roseicitreum</taxon>
    </lineage>
</organism>
<dbReference type="Pfam" id="PF00990">
    <property type="entry name" value="GGDEF"/>
    <property type="match status" value="1"/>
</dbReference>
<dbReference type="SMART" id="SM00448">
    <property type="entry name" value="REC"/>
    <property type="match status" value="1"/>
</dbReference>
<evidence type="ECO:0000256" key="1">
    <source>
        <dbReference type="ARBA" id="ARBA00012528"/>
    </source>
</evidence>
<dbReference type="InterPro" id="IPR001789">
    <property type="entry name" value="Sig_transdc_resp-reg_receiver"/>
</dbReference>
<dbReference type="FunFam" id="3.30.70.270:FF:000001">
    <property type="entry name" value="Diguanylate cyclase domain protein"/>
    <property type="match status" value="1"/>
</dbReference>
<dbReference type="PROSITE" id="PS50887">
    <property type="entry name" value="GGDEF"/>
    <property type="match status" value="1"/>
</dbReference>
<dbReference type="InterPro" id="IPR029787">
    <property type="entry name" value="Nucleotide_cyclase"/>
</dbReference>
<evidence type="ECO:0000313" key="6">
    <source>
        <dbReference type="EMBL" id="SDX21029.1"/>
    </source>
</evidence>
<reference evidence="6 7" key="1">
    <citation type="submission" date="2016-10" db="EMBL/GenBank/DDBJ databases">
        <authorList>
            <person name="de Groot N.N."/>
        </authorList>
    </citation>
    <scope>NUCLEOTIDE SEQUENCE [LARGE SCALE GENOMIC DNA]</scope>
    <source>
        <strain evidence="6 7">CGMCC 1.8894</strain>
    </source>
</reference>
<evidence type="ECO:0000259" key="4">
    <source>
        <dbReference type="PROSITE" id="PS50110"/>
    </source>
</evidence>
<dbReference type="EMBL" id="FNOM01000006">
    <property type="protein sequence ID" value="SDX21029.1"/>
    <property type="molecule type" value="Genomic_DNA"/>
</dbReference>
<evidence type="ECO:0000256" key="2">
    <source>
        <dbReference type="ARBA" id="ARBA00034247"/>
    </source>
</evidence>
<dbReference type="Proteomes" id="UP000198539">
    <property type="component" value="Unassembled WGS sequence"/>
</dbReference>
<dbReference type="PANTHER" id="PTHR45138">
    <property type="entry name" value="REGULATORY COMPONENTS OF SENSORY TRANSDUCTION SYSTEM"/>
    <property type="match status" value="1"/>
</dbReference>
<dbReference type="RefSeq" id="WP_092889458.1">
    <property type="nucleotide sequence ID" value="NZ_CP061498.1"/>
</dbReference>
<dbReference type="PANTHER" id="PTHR45138:SF9">
    <property type="entry name" value="DIGUANYLATE CYCLASE DGCM-RELATED"/>
    <property type="match status" value="1"/>
</dbReference>
<accession>A0A1H2ZWJ3</accession>
<feature type="domain" description="Response regulatory" evidence="4">
    <location>
        <begin position="153"/>
        <end position="272"/>
    </location>
</feature>
<feature type="domain" description="GGDEF" evidence="5">
    <location>
        <begin position="322"/>
        <end position="461"/>
    </location>
</feature>
<evidence type="ECO:0000256" key="3">
    <source>
        <dbReference type="PROSITE-ProRule" id="PRU00169"/>
    </source>
</evidence>
<dbReference type="InterPro" id="IPR043128">
    <property type="entry name" value="Rev_trsase/Diguanyl_cyclase"/>
</dbReference>
<dbReference type="EC" id="2.7.7.65" evidence="1"/>